<reference evidence="12" key="1">
    <citation type="journal article" date="2023" name="Commun. Biol.">
        <title>Genome analysis of Parmales, the sister group of diatoms, reveals the evolutionary specialization of diatoms from phago-mixotrophs to photoautotrophs.</title>
        <authorList>
            <person name="Ban H."/>
            <person name="Sato S."/>
            <person name="Yoshikawa S."/>
            <person name="Yamada K."/>
            <person name="Nakamura Y."/>
            <person name="Ichinomiya M."/>
            <person name="Sato N."/>
            <person name="Blanc-Mathieu R."/>
            <person name="Endo H."/>
            <person name="Kuwata A."/>
            <person name="Ogata H."/>
        </authorList>
    </citation>
    <scope>NUCLEOTIDE SEQUENCE [LARGE SCALE GENOMIC DNA]</scope>
    <source>
        <strain evidence="12">NIES 3701</strain>
    </source>
</reference>
<dbReference type="SMART" id="SM00004">
    <property type="entry name" value="NL"/>
    <property type="match status" value="2"/>
</dbReference>
<feature type="region of interest" description="Disordered" evidence="8">
    <location>
        <begin position="168"/>
        <end position="224"/>
    </location>
</feature>
<evidence type="ECO:0000313" key="11">
    <source>
        <dbReference type="EMBL" id="GMH68326.1"/>
    </source>
</evidence>
<feature type="transmembrane region" description="Helical" evidence="9">
    <location>
        <begin position="628"/>
        <end position="648"/>
    </location>
</feature>
<dbReference type="AlphaFoldDB" id="A0A9W7ACW9"/>
<evidence type="ECO:0000256" key="2">
    <source>
        <dbReference type="ARBA" id="ARBA00022737"/>
    </source>
</evidence>
<dbReference type="SUPFAM" id="SSF90193">
    <property type="entry name" value="Notch domain"/>
    <property type="match status" value="2"/>
</dbReference>
<keyword evidence="5" id="KW-1015">Disulfide bond</keyword>
<name>A0A9W7ACW9_9STRA</name>
<evidence type="ECO:0000256" key="5">
    <source>
        <dbReference type="ARBA" id="ARBA00023157"/>
    </source>
</evidence>
<evidence type="ECO:0000256" key="7">
    <source>
        <dbReference type="ARBA" id="ARBA00046288"/>
    </source>
</evidence>
<evidence type="ECO:0000256" key="6">
    <source>
        <dbReference type="ARBA" id="ARBA00023180"/>
    </source>
</evidence>
<gene>
    <name evidence="11" type="ORF">TrST_g1647</name>
</gene>
<keyword evidence="12" id="KW-1185">Reference proteome</keyword>
<dbReference type="InterPro" id="IPR000800">
    <property type="entry name" value="Notch_dom"/>
</dbReference>
<keyword evidence="3 9" id="KW-1133">Transmembrane helix</keyword>
<dbReference type="Proteomes" id="UP001165085">
    <property type="component" value="Unassembled WGS sequence"/>
</dbReference>
<comment type="subcellular location">
    <subcellularLocation>
        <location evidence="7">Endomembrane system</location>
        <topology evidence="7">Single-pass type I membrane protein</topology>
    </subcellularLocation>
</comment>
<feature type="region of interest" description="Disordered" evidence="8">
    <location>
        <begin position="1"/>
        <end position="94"/>
    </location>
</feature>
<evidence type="ECO:0000256" key="1">
    <source>
        <dbReference type="ARBA" id="ARBA00022692"/>
    </source>
</evidence>
<proteinExistence type="predicted"/>
<feature type="transmembrane region" description="Helical" evidence="9">
    <location>
        <begin position="242"/>
        <end position="260"/>
    </location>
</feature>
<dbReference type="Gene3D" id="3.30.300.320">
    <property type="match status" value="1"/>
</dbReference>
<comment type="caution">
    <text evidence="11">The sequence shown here is derived from an EMBL/GenBank/DDBJ whole genome shotgun (WGS) entry which is preliminary data.</text>
</comment>
<dbReference type="Gene3D" id="4.10.470.20">
    <property type="match status" value="1"/>
</dbReference>
<feature type="region of interest" description="Disordered" evidence="8">
    <location>
        <begin position="109"/>
        <end position="138"/>
    </location>
</feature>
<feature type="transmembrane region" description="Helical" evidence="9">
    <location>
        <begin position="329"/>
        <end position="347"/>
    </location>
</feature>
<dbReference type="GO" id="GO:0012505">
    <property type="term" value="C:endomembrane system"/>
    <property type="evidence" value="ECO:0007669"/>
    <property type="project" value="UniProtKB-SubCell"/>
</dbReference>
<feature type="compositionally biased region" description="Acidic residues" evidence="8">
    <location>
        <begin position="198"/>
        <end position="216"/>
    </location>
</feature>
<evidence type="ECO:0000259" key="10">
    <source>
        <dbReference type="SMART" id="SM00004"/>
    </source>
</evidence>
<sequence>MPPKLTGPQRNAKKNLAGNGSEHSSARPGAEVGGRGFTAPEEGGGGAAPRASQNVTYTAAFNIPESDSDDEMGTNSFSSANPLARQSSQGSTAVELDVNDKAGSAKVVVAPTIKPHIPNTQQKEKAPPSPSPVKGAVGGQEAVVQYTNPMQVLGGGAGIEMQAVAKSPLEAQERDPKTKLPSGGDNVIKLLDFRDGDNDNDSDNDDDNDEEEDEETLDKADKKALDMERTSGTMKVIKTLNMIFYILIRVVVSIVLLHSVRKLDDNYHYDNYDDDHEREASIAVSAIVFCILCVRIPTAVFKGFSLSFRTFKAILKRRRFAVRHNWKRRVLVSIASLGALGAFQTSSRLPFIKFTDRYRTVFITRLFRLHMIEGFAALVVLCRNGTRGSLGLGSTKGIQFLIMYGFGLLASFCLFHLHPAKNKRIKIKKMIWLSDDRVFHPPMATEEEAKKASGKRKGSEPPSPDPASPTSKRKPEVFHRSRSGSQTYRDRQISDLETRIVELPDVRLFDVSHMARLGSVFAQGQTVAVLLAAELQNYISSATNGLDVKSSMAICVYLLSVIGLITIFVFSSLAINERRAKEFFYYNALRYGTLIDFHNHTTKLFTFSGVKICGKTLMKPCDISSRSLNIGSFSMFFTSLLVLMWVVASAITREGISLDALVRLGLIWFSLARLYAPYADFYETESTLISVSKFVEGDPVAARELLSHLNVQTEAVSLNRLSDLWRLQHIARTPGGWETADVDPDGLTHVFDGFHWSQLKADVPEASEPDLPMQNTLWAKLTFAPEAVNATTTVTSSSWFSFIWTLPSRVNNLVNSMSPWTQLLARLKFFKETDSEEGRRLRERQHVINAVFLFSFLSLLTYNVLLGVAPDLVKAFTMAEDLCAKKSEEVCGGNSVMASYEAMNIFVEDGEGRTCPALCDTLIGNRICDPQCNLPECFFDGGDCTESGASCPEFCFAEYYDDDGGADDDYMGFRLKKLDNGYCDPECNTAACNYDGGDCSDASSSCPETCLTTYNSYGSRDTY</sequence>
<keyword evidence="1 9" id="KW-0812">Transmembrane</keyword>
<keyword evidence="4 9" id="KW-0472">Membrane</keyword>
<feature type="transmembrane region" description="Helical" evidence="9">
    <location>
        <begin position="551"/>
        <end position="575"/>
    </location>
</feature>
<feature type="compositionally biased region" description="Gly residues" evidence="8">
    <location>
        <begin position="31"/>
        <end position="47"/>
    </location>
</feature>
<feature type="compositionally biased region" description="Polar residues" evidence="8">
    <location>
        <begin position="73"/>
        <end position="92"/>
    </location>
</feature>
<dbReference type="Pfam" id="PF00066">
    <property type="entry name" value="Notch"/>
    <property type="match status" value="2"/>
</dbReference>
<organism evidence="11 12">
    <name type="scientific">Triparma strigata</name>
    <dbReference type="NCBI Taxonomy" id="1606541"/>
    <lineage>
        <taxon>Eukaryota</taxon>
        <taxon>Sar</taxon>
        <taxon>Stramenopiles</taxon>
        <taxon>Ochrophyta</taxon>
        <taxon>Bolidophyceae</taxon>
        <taxon>Parmales</taxon>
        <taxon>Triparmaceae</taxon>
        <taxon>Triparma</taxon>
    </lineage>
</organism>
<dbReference type="InterPro" id="IPR035993">
    <property type="entry name" value="Notch-like_dom_sf"/>
</dbReference>
<protein>
    <recommendedName>
        <fullName evidence="10">LNR domain-containing protein</fullName>
    </recommendedName>
</protein>
<evidence type="ECO:0000256" key="9">
    <source>
        <dbReference type="SAM" id="Phobius"/>
    </source>
</evidence>
<feature type="transmembrane region" description="Helical" evidence="9">
    <location>
        <begin position="847"/>
        <end position="869"/>
    </location>
</feature>
<keyword evidence="2" id="KW-0677">Repeat</keyword>
<feature type="domain" description="LNR" evidence="10">
    <location>
        <begin position="961"/>
        <end position="1000"/>
    </location>
</feature>
<evidence type="ECO:0000256" key="3">
    <source>
        <dbReference type="ARBA" id="ARBA00022989"/>
    </source>
</evidence>
<feature type="non-terminal residue" evidence="11">
    <location>
        <position position="1"/>
    </location>
</feature>
<evidence type="ECO:0000256" key="4">
    <source>
        <dbReference type="ARBA" id="ARBA00023136"/>
    </source>
</evidence>
<feature type="domain" description="LNR" evidence="10">
    <location>
        <begin position="908"/>
        <end position="945"/>
    </location>
</feature>
<evidence type="ECO:0000313" key="12">
    <source>
        <dbReference type="Proteomes" id="UP001165085"/>
    </source>
</evidence>
<keyword evidence="6" id="KW-0325">Glycoprotein</keyword>
<feature type="transmembrane region" description="Helical" evidence="9">
    <location>
        <begin position="280"/>
        <end position="308"/>
    </location>
</feature>
<evidence type="ECO:0000256" key="8">
    <source>
        <dbReference type="SAM" id="MobiDB-lite"/>
    </source>
</evidence>
<dbReference type="EMBL" id="BRXY01000124">
    <property type="protein sequence ID" value="GMH68326.1"/>
    <property type="molecule type" value="Genomic_DNA"/>
</dbReference>
<feature type="region of interest" description="Disordered" evidence="8">
    <location>
        <begin position="446"/>
        <end position="488"/>
    </location>
</feature>
<dbReference type="OrthoDB" id="203870at2759"/>
<accession>A0A9W7ACW9</accession>
<feature type="transmembrane region" description="Helical" evidence="9">
    <location>
        <begin position="397"/>
        <end position="417"/>
    </location>
</feature>